<keyword evidence="4" id="KW-0731">Sigma factor</keyword>
<dbReference type="NCBIfam" id="TIGR02937">
    <property type="entry name" value="sigma70-ECF"/>
    <property type="match status" value="1"/>
</dbReference>
<dbReference type="PANTHER" id="PTHR43133:SF65">
    <property type="entry name" value="ECF RNA POLYMERASE SIGMA FACTOR SIGG"/>
    <property type="match status" value="1"/>
</dbReference>
<dbReference type="Pfam" id="PF08281">
    <property type="entry name" value="Sigma70_r4_2"/>
    <property type="match status" value="1"/>
</dbReference>
<evidence type="ECO:0000256" key="4">
    <source>
        <dbReference type="ARBA" id="ARBA00023082"/>
    </source>
</evidence>
<dbReference type="InterPro" id="IPR013325">
    <property type="entry name" value="RNA_pol_sigma_r2"/>
</dbReference>
<dbReference type="InterPro" id="IPR039425">
    <property type="entry name" value="RNA_pol_sigma-70-like"/>
</dbReference>
<dbReference type="InterPro" id="IPR013324">
    <property type="entry name" value="RNA_pol_sigma_r3/r4-like"/>
</dbReference>
<protein>
    <submittedName>
        <fullName evidence="10">Sigma-70 family RNA polymerase sigma factor</fullName>
    </submittedName>
</protein>
<feature type="region of interest" description="Disordered" evidence="6">
    <location>
        <begin position="200"/>
        <end position="221"/>
    </location>
</feature>
<comment type="subunit">
    <text evidence="2">Interacts transiently with the RNA polymerase catalytic core formed by RpoA, RpoB, RpoC and RpoZ (2 alpha, 1 beta, 1 beta' and 1 omega subunit) to form the RNA polymerase holoenzyme that can initiate transcription.</text>
</comment>
<evidence type="ECO:0000259" key="8">
    <source>
        <dbReference type="Pfam" id="PF08281"/>
    </source>
</evidence>
<feature type="domain" description="SnoaL-like" evidence="9">
    <location>
        <begin position="228"/>
        <end position="297"/>
    </location>
</feature>
<feature type="domain" description="RNA polymerase sigma factor 70 region 4 type 2" evidence="8">
    <location>
        <begin position="148"/>
        <end position="200"/>
    </location>
</feature>
<dbReference type="Gene3D" id="1.10.10.10">
    <property type="entry name" value="Winged helix-like DNA-binding domain superfamily/Winged helix DNA-binding domain"/>
    <property type="match status" value="1"/>
</dbReference>
<gene>
    <name evidence="10" type="ORF">L1785_06400</name>
</gene>
<dbReference type="Proteomes" id="UP001165405">
    <property type="component" value="Unassembled WGS sequence"/>
</dbReference>
<evidence type="ECO:0000313" key="10">
    <source>
        <dbReference type="EMBL" id="MCF4120602.1"/>
    </source>
</evidence>
<evidence type="ECO:0000313" key="11">
    <source>
        <dbReference type="Proteomes" id="UP001165405"/>
    </source>
</evidence>
<sequence>MTQLANASADARPVAPAAGDELTSALEAHRRELTGFCYRLLGGAFDADDAVQETMLRAWRSYDRFEGRSSLRTWLYRIATNVCFDQLGSSRARRERPMGLGPSSAPVEENFGDSLPEEAWVEPVPDNQVLPGPGDPADTAVARESVRLAFVAALQHLPARQRAVLILREVLRWPAAEVATLLDTTVASVNSALQRARATLAERAPDRGEARARGEGPASGSEDNLLLEQYVDAFERYDMDALVRLLHDDAVLNMPPYTMWVQGPERIRAWMTGPGAGCEGSRCVPVQANGSLAFGQYRPDPAGGHVPWGLVVLDDDGEQVTGITTFLDTATWFGRFGLPERLD</sequence>
<organism evidence="10 11">
    <name type="scientific">Antribacter soli</name>
    <dbReference type="NCBI Taxonomy" id="2910976"/>
    <lineage>
        <taxon>Bacteria</taxon>
        <taxon>Bacillati</taxon>
        <taxon>Actinomycetota</taxon>
        <taxon>Actinomycetes</taxon>
        <taxon>Micrococcales</taxon>
        <taxon>Promicromonosporaceae</taxon>
        <taxon>Antribacter</taxon>
    </lineage>
</organism>
<reference evidence="10" key="1">
    <citation type="submission" date="2022-01" db="EMBL/GenBank/DDBJ databases">
        <title>Antribacter sp. nov., isolated from Guizhou of China.</title>
        <authorList>
            <person name="Chengliang C."/>
            <person name="Ya Z."/>
        </authorList>
    </citation>
    <scope>NUCLEOTIDE SEQUENCE</scope>
    <source>
        <strain evidence="10">KLBMP 9083</strain>
    </source>
</reference>
<dbReference type="InterPro" id="IPR036388">
    <property type="entry name" value="WH-like_DNA-bd_sf"/>
</dbReference>
<dbReference type="NCBIfam" id="NF006089">
    <property type="entry name" value="PRK08241.1"/>
    <property type="match status" value="1"/>
</dbReference>
<proteinExistence type="inferred from homology"/>
<dbReference type="Pfam" id="PF12680">
    <property type="entry name" value="SnoaL_2"/>
    <property type="match status" value="1"/>
</dbReference>
<name>A0AA41U8L5_9MICO</name>
<dbReference type="InterPro" id="IPR032710">
    <property type="entry name" value="NTF2-like_dom_sf"/>
</dbReference>
<dbReference type="InterPro" id="IPR007627">
    <property type="entry name" value="RNA_pol_sigma70_r2"/>
</dbReference>
<dbReference type="InterPro" id="IPR013249">
    <property type="entry name" value="RNA_pol_sigma70_r4_t2"/>
</dbReference>
<comment type="caution">
    <text evidence="10">The sequence shown here is derived from an EMBL/GenBank/DDBJ whole genome shotgun (WGS) entry which is preliminary data.</text>
</comment>
<keyword evidence="11" id="KW-1185">Reference proteome</keyword>
<dbReference type="NCBIfam" id="TIGR02960">
    <property type="entry name" value="SigX5"/>
    <property type="match status" value="1"/>
</dbReference>
<dbReference type="GO" id="GO:0016987">
    <property type="term" value="F:sigma factor activity"/>
    <property type="evidence" value="ECO:0007669"/>
    <property type="project" value="UniProtKB-KW"/>
</dbReference>
<dbReference type="SUPFAM" id="SSF54427">
    <property type="entry name" value="NTF2-like"/>
    <property type="match status" value="1"/>
</dbReference>
<feature type="compositionally biased region" description="Basic and acidic residues" evidence="6">
    <location>
        <begin position="203"/>
        <end position="214"/>
    </location>
</feature>
<dbReference type="Pfam" id="PF04542">
    <property type="entry name" value="Sigma70_r2"/>
    <property type="match status" value="1"/>
</dbReference>
<dbReference type="RefSeq" id="WP_236088372.1">
    <property type="nucleotide sequence ID" value="NZ_JAKGSG010000022.1"/>
</dbReference>
<keyword evidence="3" id="KW-0805">Transcription regulation</keyword>
<evidence type="ECO:0000259" key="7">
    <source>
        <dbReference type="Pfam" id="PF04542"/>
    </source>
</evidence>
<keyword evidence="5" id="KW-0804">Transcription</keyword>
<dbReference type="PANTHER" id="PTHR43133">
    <property type="entry name" value="RNA POLYMERASE ECF-TYPE SIGMA FACTO"/>
    <property type="match status" value="1"/>
</dbReference>
<evidence type="ECO:0000256" key="2">
    <source>
        <dbReference type="ARBA" id="ARBA00011344"/>
    </source>
</evidence>
<evidence type="ECO:0000259" key="9">
    <source>
        <dbReference type="Pfam" id="PF12680"/>
    </source>
</evidence>
<accession>A0AA41U8L5</accession>
<dbReference type="AlphaFoldDB" id="A0AA41U8L5"/>
<evidence type="ECO:0000256" key="5">
    <source>
        <dbReference type="ARBA" id="ARBA00023163"/>
    </source>
</evidence>
<dbReference type="CDD" id="cd06171">
    <property type="entry name" value="Sigma70_r4"/>
    <property type="match status" value="1"/>
</dbReference>
<dbReference type="SUPFAM" id="SSF88659">
    <property type="entry name" value="Sigma3 and sigma4 domains of RNA polymerase sigma factors"/>
    <property type="match status" value="1"/>
</dbReference>
<evidence type="ECO:0000256" key="6">
    <source>
        <dbReference type="SAM" id="MobiDB-lite"/>
    </source>
</evidence>
<evidence type="ECO:0000256" key="1">
    <source>
        <dbReference type="ARBA" id="ARBA00010641"/>
    </source>
</evidence>
<dbReference type="GO" id="GO:0003677">
    <property type="term" value="F:DNA binding"/>
    <property type="evidence" value="ECO:0007669"/>
    <property type="project" value="InterPro"/>
</dbReference>
<dbReference type="EMBL" id="JAKGSG010000022">
    <property type="protein sequence ID" value="MCF4120602.1"/>
    <property type="molecule type" value="Genomic_DNA"/>
</dbReference>
<dbReference type="GO" id="GO:0006352">
    <property type="term" value="P:DNA-templated transcription initiation"/>
    <property type="evidence" value="ECO:0007669"/>
    <property type="project" value="InterPro"/>
</dbReference>
<dbReference type="InterPro" id="IPR014305">
    <property type="entry name" value="RNA_pol_sigma-G_actinobac"/>
</dbReference>
<comment type="similarity">
    <text evidence="1">Belongs to the sigma-70 factor family. ECF subfamily.</text>
</comment>
<dbReference type="InterPro" id="IPR037401">
    <property type="entry name" value="SnoaL-like"/>
</dbReference>
<dbReference type="SUPFAM" id="SSF88946">
    <property type="entry name" value="Sigma2 domain of RNA polymerase sigma factors"/>
    <property type="match status" value="1"/>
</dbReference>
<dbReference type="Gene3D" id="3.10.450.50">
    <property type="match status" value="1"/>
</dbReference>
<dbReference type="Gene3D" id="1.10.1740.10">
    <property type="match status" value="1"/>
</dbReference>
<dbReference type="InterPro" id="IPR014284">
    <property type="entry name" value="RNA_pol_sigma-70_dom"/>
</dbReference>
<feature type="domain" description="RNA polymerase sigma-70 region 2" evidence="7">
    <location>
        <begin position="27"/>
        <end position="90"/>
    </location>
</feature>
<evidence type="ECO:0000256" key="3">
    <source>
        <dbReference type="ARBA" id="ARBA00023015"/>
    </source>
</evidence>